<dbReference type="InterPro" id="IPR041445">
    <property type="entry name" value="AAA_lid_4"/>
</dbReference>
<evidence type="ECO:0000256" key="3">
    <source>
        <dbReference type="ARBA" id="ARBA00022763"/>
    </source>
</evidence>
<dbReference type="GO" id="GO:0003677">
    <property type="term" value="F:DNA binding"/>
    <property type="evidence" value="ECO:0007669"/>
    <property type="project" value="UniProtKB-KW"/>
</dbReference>
<feature type="domain" description="AAA+ ATPase" evidence="9">
    <location>
        <begin position="51"/>
        <end position="181"/>
    </location>
</feature>
<dbReference type="Gene3D" id="3.40.50.300">
    <property type="entry name" value="P-loop containing nucleotide triphosphate hydrolases"/>
    <property type="match status" value="1"/>
</dbReference>
<proteinExistence type="inferred from homology"/>
<sequence length="337" mass="38011">MQTLLSDSDSEGLEDSQYSLRPQTLDEFIGQGRVKKQLRIHIEAAKSRGQALAHILFVSPPGLGKTTLARIVANEMGSSFKSAVGPAMERLDIATLLTNLEERAIFFIDEIHRMKGYVQESMYPAMEDYKIDLPIGQGPAADIITVPLAHFTLVGATTREGLLGGPFRDRFGNRIHLDYYSPEEIQIAINRLSERLQPSVKIEEDAEYELARRSRGTMRIAENMLRKVRDYATVESDGIITYEIAQEALDFFEIDELGLDDNDRTYLRTMIEKFRGRAGLKAMAVAVSEDERTIEEVYEPYLIKLGFLTLTPMGRVATDAAYQHLGYPTPEYQSTLF</sequence>
<dbReference type="InterPro" id="IPR027417">
    <property type="entry name" value="P-loop_NTPase"/>
</dbReference>
<dbReference type="Pfam" id="PF05491">
    <property type="entry name" value="WHD_RuvB"/>
    <property type="match status" value="1"/>
</dbReference>
<dbReference type="Pfam" id="PF17864">
    <property type="entry name" value="AAA_lid_4"/>
    <property type="match status" value="1"/>
</dbReference>
<dbReference type="InterPro" id="IPR008824">
    <property type="entry name" value="RuvB-like_N"/>
</dbReference>
<evidence type="ECO:0000256" key="8">
    <source>
        <dbReference type="ARBA" id="ARBA00023204"/>
    </source>
</evidence>
<keyword evidence="1" id="KW-0963">Cytoplasm</keyword>
<evidence type="ECO:0000259" key="9">
    <source>
        <dbReference type="SMART" id="SM00382"/>
    </source>
</evidence>
<keyword evidence="11" id="KW-1185">Reference proteome</keyword>
<keyword evidence="7" id="KW-0233">DNA recombination</keyword>
<dbReference type="GO" id="GO:0005524">
    <property type="term" value="F:ATP binding"/>
    <property type="evidence" value="ECO:0007669"/>
    <property type="project" value="UniProtKB-KW"/>
</dbReference>
<evidence type="ECO:0000256" key="7">
    <source>
        <dbReference type="ARBA" id="ARBA00023172"/>
    </source>
</evidence>
<dbReference type="InterPro" id="IPR003593">
    <property type="entry name" value="AAA+_ATPase"/>
</dbReference>
<dbReference type="InterPro" id="IPR004605">
    <property type="entry name" value="DNA_helicase_Holl-junc_RuvB"/>
</dbReference>
<dbReference type="CDD" id="cd00009">
    <property type="entry name" value="AAA"/>
    <property type="match status" value="1"/>
</dbReference>
<dbReference type="AlphaFoldDB" id="A0AA35SR80"/>
<dbReference type="PANTHER" id="PTHR42848">
    <property type="match status" value="1"/>
</dbReference>
<evidence type="ECO:0000256" key="6">
    <source>
        <dbReference type="ARBA" id="ARBA00023125"/>
    </source>
</evidence>
<dbReference type="NCBIfam" id="TIGR00635">
    <property type="entry name" value="ruvB"/>
    <property type="match status" value="1"/>
</dbReference>
<evidence type="ECO:0000313" key="10">
    <source>
        <dbReference type="EMBL" id="CAI8034483.1"/>
    </source>
</evidence>
<dbReference type="SMART" id="SM00382">
    <property type="entry name" value="AAA"/>
    <property type="match status" value="1"/>
</dbReference>
<keyword evidence="8" id="KW-0234">DNA repair</keyword>
<dbReference type="InterPro" id="IPR036388">
    <property type="entry name" value="WH-like_DNA-bd_sf"/>
</dbReference>
<dbReference type="Gene3D" id="1.10.8.60">
    <property type="match status" value="1"/>
</dbReference>
<gene>
    <name evidence="10" type="ORF">GBAR_LOCUS19408</name>
</gene>
<dbReference type="GO" id="GO:0006281">
    <property type="term" value="P:DNA repair"/>
    <property type="evidence" value="ECO:0007669"/>
    <property type="project" value="UniProtKB-KW"/>
</dbReference>
<keyword evidence="4" id="KW-0378">Hydrolase</keyword>
<evidence type="ECO:0000256" key="2">
    <source>
        <dbReference type="ARBA" id="ARBA00022741"/>
    </source>
</evidence>
<dbReference type="SUPFAM" id="SSF46785">
    <property type="entry name" value="Winged helix' DNA-binding domain"/>
    <property type="match status" value="1"/>
</dbReference>
<dbReference type="Pfam" id="PF05496">
    <property type="entry name" value="RuvB_N"/>
    <property type="match status" value="1"/>
</dbReference>
<dbReference type="GO" id="GO:0009378">
    <property type="term" value="F:four-way junction helicase activity"/>
    <property type="evidence" value="ECO:0007669"/>
    <property type="project" value="InterPro"/>
</dbReference>
<dbReference type="EMBL" id="CASHTH010002735">
    <property type="protein sequence ID" value="CAI8034483.1"/>
    <property type="molecule type" value="Genomic_DNA"/>
</dbReference>
<keyword evidence="3" id="KW-0227">DNA damage</keyword>
<dbReference type="NCBIfam" id="NF000868">
    <property type="entry name" value="PRK00080.1"/>
    <property type="match status" value="1"/>
</dbReference>
<evidence type="ECO:0000256" key="4">
    <source>
        <dbReference type="ARBA" id="ARBA00022801"/>
    </source>
</evidence>
<accession>A0AA35SR80</accession>
<dbReference type="HAMAP" id="MF_00016">
    <property type="entry name" value="DNA_HJ_migration_RuvB"/>
    <property type="match status" value="1"/>
</dbReference>
<dbReference type="GO" id="GO:0006310">
    <property type="term" value="P:DNA recombination"/>
    <property type="evidence" value="ECO:0007669"/>
    <property type="project" value="UniProtKB-KW"/>
</dbReference>
<dbReference type="InterPro" id="IPR008823">
    <property type="entry name" value="RuvB_wg_C"/>
</dbReference>
<keyword evidence="2" id="KW-0547">Nucleotide-binding</keyword>
<protein>
    <submittedName>
        <fullName evidence="10">Holliday junction ATP-dependent DNA helicase RuvB</fullName>
    </submittedName>
</protein>
<dbReference type="InterPro" id="IPR036390">
    <property type="entry name" value="WH_DNA-bd_sf"/>
</dbReference>
<evidence type="ECO:0000313" key="11">
    <source>
        <dbReference type="Proteomes" id="UP001174909"/>
    </source>
</evidence>
<dbReference type="SUPFAM" id="SSF52540">
    <property type="entry name" value="P-loop containing nucleoside triphosphate hydrolases"/>
    <property type="match status" value="1"/>
</dbReference>
<keyword evidence="6" id="KW-0238">DNA-binding</keyword>
<evidence type="ECO:0000256" key="5">
    <source>
        <dbReference type="ARBA" id="ARBA00022840"/>
    </source>
</evidence>
<keyword evidence="10" id="KW-0347">Helicase</keyword>
<keyword evidence="5" id="KW-0067">ATP-binding</keyword>
<comment type="caution">
    <text evidence="10">The sequence shown here is derived from an EMBL/GenBank/DDBJ whole genome shotgun (WGS) entry which is preliminary data.</text>
</comment>
<dbReference type="Proteomes" id="UP001174909">
    <property type="component" value="Unassembled WGS sequence"/>
</dbReference>
<reference evidence="10" key="1">
    <citation type="submission" date="2023-03" db="EMBL/GenBank/DDBJ databases">
        <authorList>
            <person name="Steffen K."/>
            <person name="Cardenas P."/>
        </authorList>
    </citation>
    <scope>NUCLEOTIDE SEQUENCE</scope>
</reference>
<organism evidence="10 11">
    <name type="scientific">Geodia barretti</name>
    <name type="common">Barrett's horny sponge</name>
    <dbReference type="NCBI Taxonomy" id="519541"/>
    <lineage>
        <taxon>Eukaryota</taxon>
        <taxon>Metazoa</taxon>
        <taxon>Porifera</taxon>
        <taxon>Demospongiae</taxon>
        <taxon>Heteroscleromorpha</taxon>
        <taxon>Tetractinellida</taxon>
        <taxon>Astrophorina</taxon>
        <taxon>Geodiidae</taxon>
        <taxon>Geodia</taxon>
    </lineage>
</organism>
<dbReference type="GO" id="GO:0016787">
    <property type="term" value="F:hydrolase activity"/>
    <property type="evidence" value="ECO:0007669"/>
    <property type="project" value="UniProtKB-KW"/>
</dbReference>
<evidence type="ECO:0000256" key="1">
    <source>
        <dbReference type="ARBA" id="ARBA00022490"/>
    </source>
</evidence>
<name>A0AA35SR80_GEOBA</name>
<dbReference type="PANTHER" id="PTHR42848:SF1">
    <property type="entry name" value="HOLLIDAY JUNCTION BRANCH MIGRATION COMPLEX SUBUNIT RUVB"/>
    <property type="match status" value="1"/>
</dbReference>
<dbReference type="Gene3D" id="1.10.10.10">
    <property type="entry name" value="Winged helix-like DNA-binding domain superfamily/Winged helix DNA-binding domain"/>
    <property type="match status" value="1"/>
</dbReference>